<name>A0A820LP69_9BILA</name>
<feature type="non-terminal residue" evidence="2">
    <location>
        <position position="91"/>
    </location>
</feature>
<proteinExistence type="predicted"/>
<evidence type="ECO:0000313" key="2">
    <source>
        <dbReference type="EMBL" id="CAF4360228.1"/>
    </source>
</evidence>
<dbReference type="EMBL" id="CAJOAY010022735">
    <property type="protein sequence ID" value="CAF4360228.1"/>
    <property type="molecule type" value="Genomic_DNA"/>
</dbReference>
<protein>
    <submittedName>
        <fullName evidence="2">Uncharacterized protein</fullName>
    </submittedName>
</protein>
<evidence type="ECO:0000256" key="1">
    <source>
        <dbReference type="SAM" id="Coils"/>
    </source>
</evidence>
<gene>
    <name evidence="2" type="ORF">OKA104_LOCUS49281</name>
</gene>
<dbReference type="Proteomes" id="UP000663881">
    <property type="component" value="Unassembled WGS sequence"/>
</dbReference>
<keyword evidence="1" id="KW-0175">Coiled coil</keyword>
<feature type="non-terminal residue" evidence="2">
    <location>
        <position position="1"/>
    </location>
</feature>
<organism evidence="2 3">
    <name type="scientific">Adineta steineri</name>
    <dbReference type="NCBI Taxonomy" id="433720"/>
    <lineage>
        <taxon>Eukaryota</taxon>
        <taxon>Metazoa</taxon>
        <taxon>Spiralia</taxon>
        <taxon>Gnathifera</taxon>
        <taxon>Rotifera</taxon>
        <taxon>Eurotatoria</taxon>
        <taxon>Bdelloidea</taxon>
        <taxon>Adinetida</taxon>
        <taxon>Adinetidae</taxon>
        <taxon>Adineta</taxon>
    </lineage>
</organism>
<feature type="coiled-coil region" evidence="1">
    <location>
        <begin position="64"/>
        <end position="91"/>
    </location>
</feature>
<reference evidence="2" key="1">
    <citation type="submission" date="2021-02" db="EMBL/GenBank/DDBJ databases">
        <authorList>
            <person name="Nowell W R."/>
        </authorList>
    </citation>
    <scope>NUCLEOTIDE SEQUENCE</scope>
</reference>
<comment type="caution">
    <text evidence="2">The sequence shown here is derived from an EMBL/GenBank/DDBJ whole genome shotgun (WGS) entry which is preliminary data.</text>
</comment>
<sequence>NKQVQQLTNELRLKQEEFHQIEKSLNQKLLIKQDQLVQYDKNLHEIDITCKYAKEECSIQEKEITRLNIVQEEQENKIKILQEDLLKCQEQ</sequence>
<evidence type="ECO:0000313" key="3">
    <source>
        <dbReference type="Proteomes" id="UP000663881"/>
    </source>
</evidence>
<dbReference type="AlphaFoldDB" id="A0A820LP69"/>
<accession>A0A820LP69</accession>